<comment type="caution">
    <text evidence="2">The sequence shown here is derived from an EMBL/GenBank/DDBJ whole genome shotgun (WGS) entry which is preliminary data.</text>
</comment>
<sequence>MSLLKVVSYPNRGRSFVLTQAVSSGSTVLRTRPYVAIPADLEQYHKTECSFLKHLFTENAVSLSADTNSNEGKISSEDSDKLSPYEMDYTWLLARVLIKRAREQRRAIEVGINSELEDKSNMEVGGMIGMSFADVWALCSNATAFSPRAISKFMQITTMLAGFTRNHIFPSIGLPSLAEQNFLPPASPADQLPPAKHLVQLEMSILALICKEECNSFGLYTFSYLGNKEPRQGYGLALYPEAVFFNHSCVPNVGHVTRAIPDPRRSEEAAGAELVFYATRDLKEGDEAVISYVALDDNRAKSARQKDLEKTFFFNCDCIRCVAEQQGDKQSELTKDLDRLMCRKDGCCGWFVPLQLSRCGDDARNDSGTDLDSSKRWCCEACGRRRE</sequence>
<dbReference type="AlphaFoldDB" id="A0A507DUX3"/>
<dbReference type="InterPro" id="IPR046341">
    <property type="entry name" value="SET_dom_sf"/>
</dbReference>
<dbReference type="PANTHER" id="PTHR12197">
    <property type="entry name" value="HISTONE-LYSINE N-METHYLTRANSFERASE SMYD"/>
    <property type="match status" value="1"/>
</dbReference>
<keyword evidence="3" id="KW-1185">Reference proteome</keyword>
<evidence type="ECO:0000313" key="2">
    <source>
        <dbReference type="EMBL" id="TPX55271.1"/>
    </source>
</evidence>
<reference evidence="2 3" key="1">
    <citation type="journal article" date="2019" name="Sci. Rep.">
        <title>Comparative genomics of chytrid fungi reveal insights into the obligate biotrophic and pathogenic lifestyle of Synchytrium endobioticum.</title>
        <authorList>
            <person name="van de Vossenberg B.T.L.H."/>
            <person name="Warris S."/>
            <person name="Nguyen H.D.T."/>
            <person name="van Gent-Pelzer M.P.E."/>
            <person name="Joly D.L."/>
            <person name="van de Geest H.C."/>
            <person name="Bonants P.J.M."/>
            <person name="Smith D.S."/>
            <person name="Levesque C.A."/>
            <person name="van der Lee T.A.J."/>
        </authorList>
    </citation>
    <scope>NUCLEOTIDE SEQUENCE [LARGE SCALE GENOMIC DNA]</scope>
    <source>
        <strain evidence="2 3">CBS 809.83</strain>
    </source>
</reference>
<gene>
    <name evidence="2" type="ORF">PhCBS80983_g05461</name>
</gene>
<dbReference type="SUPFAM" id="SSF82199">
    <property type="entry name" value="SET domain"/>
    <property type="match status" value="1"/>
</dbReference>
<dbReference type="CDD" id="cd20071">
    <property type="entry name" value="SET_SMYD"/>
    <property type="match status" value="1"/>
</dbReference>
<dbReference type="PROSITE" id="PS50280">
    <property type="entry name" value="SET"/>
    <property type="match status" value="1"/>
</dbReference>
<dbReference type="InterPro" id="IPR001214">
    <property type="entry name" value="SET_dom"/>
</dbReference>
<proteinExistence type="predicted"/>
<protein>
    <recommendedName>
        <fullName evidence="1">SET domain-containing protein</fullName>
    </recommendedName>
</protein>
<accession>A0A507DUX3</accession>
<dbReference type="Pfam" id="PF00856">
    <property type="entry name" value="SET"/>
    <property type="match status" value="1"/>
</dbReference>
<dbReference type="Gene3D" id="2.170.270.10">
    <property type="entry name" value="SET domain"/>
    <property type="match status" value="1"/>
</dbReference>
<organism evidence="2 3">
    <name type="scientific">Powellomyces hirtus</name>
    <dbReference type="NCBI Taxonomy" id="109895"/>
    <lineage>
        <taxon>Eukaryota</taxon>
        <taxon>Fungi</taxon>
        <taxon>Fungi incertae sedis</taxon>
        <taxon>Chytridiomycota</taxon>
        <taxon>Chytridiomycota incertae sedis</taxon>
        <taxon>Chytridiomycetes</taxon>
        <taxon>Spizellomycetales</taxon>
        <taxon>Powellomycetaceae</taxon>
        <taxon>Powellomyces</taxon>
    </lineage>
</organism>
<dbReference type="Proteomes" id="UP000318582">
    <property type="component" value="Unassembled WGS sequence"/>
</dbReference>
<dbReference type="EMBL" id="QEAQ01000117">
    <property type="protein sequence ID" value="TPX55271.1"/>
    <property type="molecule type" value="Genomic_DNA"/>
</dbReference>
<dbReference type="PANTHER" id="PTHR12197:SF292">
    <property type="entry name" value="SET DOMAIN-CONTAINING PROTEIN"/>
    <property type="match status" value="1"/>
</dbReference>
<dbReference type="STRING" id="109895.A0A507DUX3"/>
<name>A0A507DUX3_9FUNG</name>
<evidence type="ECO:0000313" key="3">
    <source>
        <dbReference type="Proteomes" id="UP000318582"/>
    </source>
</evidence>
<feature type="domain" description="SET" evidence="1">
    <location>
        <begin position="2"/>
        <end position="293"/>
    </location>
</feature>
<evidence type="ECO:0000259" key="1">
    <source>
        <dbReference type="PROSITE" id="PS50280"/>
    </source>
</evidence>
<dbReference type="InterPro" id="IPR050869">
    <property type="entry name" value="H3K4_H4K5_MeTrfase"/>
</dbReference>